<dbReference type="InterPro" id="IPR010982">
    <property type="entry name" value="Lambda_DNA-bd_dom_sf"/>
</dbReference>
<dbReference type="EMBL" id="JAEKLZ010000500">
    <property type="protein sequence ID" value="MBW8729192.1"/>
    <property type="molecule type" value="Genomic_DNA"/>
</dbReference>
<organism evidence="2 3">
    <name type="scientific">Inquilinus limosus</name>
    <dbReference type="NCBI Taxonomy" id="171674"/>
    <lineage>
        <taxon>Bacteria</taxon>
        <taxon>Pseudomonadati</taxon>
        <taxon>Pseudomonadota</taxon>
        <taxon>Alphaproteobacteria</taxon>
        <taxon>Rhodospirillales</taxon>
        <taxon>Rhodospirillaceae</taxon>
        <taxon>Inquilinus</taxon>
    </lineage>
</organism>
<name>A0A952FQ18_9PROT</name>
<sequence length="95" mass="10595">MKTKNPHIGESFESFLREDGIYDEVTATAIKRTLALQIEHEMAVQKISKSEMARRMKTSATQLSRLLDPDNDRIQLDTLVKAASAVGKHLAVSLV</sequence>
<dbReference type="SUPFAM" id="SSF47413">
    <property type="entry name" value="lambda repressor-like DNA-binding domains"/>
    <property type="match status" value="1"/>
</dbReference>
<evidence type="ECO:0000259" key="1">
    <source>
        <dbReference type="Pfam" id="PF13744"/>
    </source>
</evidence>
<evidence type="ECO:0000313" key="2">
    <source>
        <dbReference type="EMBL" id="MBW8729192.1"/>
    </source>
</evidence>
<protein>
    <submittedName>
        <fullName evidence="2">XRE family transcriptional regulator</fullName>
    </submittedName>
</protein>
<proteinExistence type="predicted"/>
<evidence type="ECO:0000313" key="3">
    <source>
        <dbReference type="Proteomes" id="UP000700706"/>
    </source>
</evidence>
<dbReference type="AlphaFoldDB" id="A0A952FQ18"/>
<reference evidence="2" key="1">
    <citation type="submission" date="2020-06" db="EMBL/GenBank/DDBJ databases">
        <title>Stable isotope informed genome-resolved metagenomics uncovers potential trophic interactions in rhizosphere soil.</title>
        <authorList>
            <person name="Starr E.P."/>
            <person name="Shi S."/>
            <person name="Blazewicz S.J."/>
            <person name="Koch B.J."/>
            <person name="Probst A.J."/>
            <person name="Hungate B.A."/>
            <person name="Pett-Ridge J."/>
            <person name="Firestone M.K."/>
            <person name="Banfield J.F."/>
        </authorList>
    </citation>
    <scope>NUCLEOTIDE SEQUENCE</scope>
    <source>
        <strain evidence="2">YM_69_17</strain>
    </source>
</reference>
<feature type="domain" description="HigA2-like helix-turn-helix" evidence="1">
    <location>
        <begin position="27"/>
        <end position="93"/>
    </location>
</feature>
<dbReference type="GO" id="GO:0003677">
    <property type="term" value="F:DNA binding"/>
    <property type="evidence" value="ECO:0007669"/>
    <property type="project" value="InterPro"/>
</dbReference>
<gene>
    <name evidence="2" type="ORF">JF625_29090</name>
</gene>
<comment type="caution">
    <text evidence="2">The sequence shown here is derived from an EMBL/GenBank/DDBJ whole genome shotgun (WGS) entry which is preliminary data.</text>
</comment>
<dbReference type="Gene3D" id="1.10.260.40">
    <property type="entry name" value="lambda repressor-like DNA-binding domains"/>
    <property type="match status" value="1"/>
</dbReference>
<accession>A0A952FQ18</accession>
<dbReference type="Pfam" id="PF13744">
    <property type="entry name" value="HTH_37"/>
    <property type="match status" value="1"/>
</dbReference>
<dbReference type="InterPro" id="IPR039554">
    <property type="entry name" value="HigA2-like_HTH"/>
</dbReference>
<dbReference type="Proteomes" id="UP000700706">
    <property type="component" value="Unassembled WGS sequence"/>
</dbReference>